<proteinExistence type="predicted"/>
<sequence>MNAIYFMHVLISLIFLVIGLYAFYKFYQMFSRKNNSKHISKGKNKQKNFANKTNKKNCVPSIKEAFILN</sequence>
<accession>A0A2N0ZG84</accession>
<comment type="caution">
    <text evidence="2">The sequence shown here is derived from an EMBL/GenBank/DDBJ whole genome shotgun (WGS) entry which is preliminary data.</text>
</comment>
<evidence type="ECO:0000256" key="1">
    <source>
        <dbReference type="SAM" id="Phobius"/>
    </source>
</evidence>
<evidence type="ECO:0000313" key="2">
    <source>
        <dbReference type="EMBL" id="PKG28506.1"/>
    </source>
</evidence>
<evidence type="ECO:0000313" key="3">
    <source>
        <dbReference type="Proteomes" id="UP000233343"/>
    </source>
</evidence>
<reference evidence="2 3" key="1">
    <citation type="journal article" date="2010" name="Int. J. Syst. Evol. Microbiol.">
        <title>Bacillus horneckiae sp. nov., isolated from a spacecraft-assembly clean room.</title>
        <authorList>
            <person name="Vaishampayan P."/>
            <person name="Probst A."/>
            <person name="Krishnamurthi S."/>
            <person name="Ghosh S."/>
            <person name="Osman S."/>
            <person name="McDowall A."/>
            <person name="Ruckmani A."/>
            <person name="Mayilraj S."/>
            <person name="Venkateswaran K."/>
        </authorList>
    </citation>
    <scope>NUCLEOTIDE SEQUENCE [LARGE SCALE GENOMIC DNA]</scope>
    <source>
        <strain evidence="3">1PO1SC</strain>
    </source>
</reference>
<name>A0A2N0ZG84_9BACI</name>
<dbReference type="Proteomes" id="UP000233343">
    <property type="component" value="Unassembled WGS sequence"/>
</dbReference>
<gene>
    <name evidence="2" type="ORF">CWS20_13120</name>
</gene>
<dbReference type="AlphaFoldDB" id="A0A2N0ZG84"/>
<keyword evidence="1" id="KW-1133">Transmembrane helix</keyword>
<keyword evidence="1" id="KW-0472">Membrane</keyword>
<protein>
    <submittedName>
        <fullName evidence="2">Uncharacterized protein</fullName>
    </submittedName>
</protein>
<keyword evidence="3" id="KW-1185">Reference proteome</keyword>
<keyword evidence="1" id="KW-0812">Transmembrane</keyword>
<dbReference type="EMBL" id="PISD01000028">
    <property type="protein sequence ID" value="PKG28506.1"/>
    <property type="molecule type" value="Genomic_DNA"/>
</dbReference>
<organism evidence="2 3">
    <name type="scientific">Cytobacillus horneckiae</name>
    <dbReference type="NCBI Taxonomy" id="549687"/>
    <lineage>
        <taxon>Bacteria</taxon>
        <taxon>Bacillati</taxon>
        <taxon>Bacillota</taxon>
        <taxon>Bacilli</taxon>
        <taxon>Bacillales</taxon>
        <taxon>Bacillaceae</taxon>
        <taxon>Cytobacillus</taxon>
    </lineage>
</organism>
<feature type="transmembrane region" description="Helical" evidence="1">
    <location>
        <begin position="6"/>
        <end position="24"/>
    </location>
</feature>